<keyword evidence="2" id="KW-1185">Reference proteome</keyword>
<comment type="caution">
    <text evidence="1">The sequence shown here is derived from an EMBL/GenBank/DDBJ whole genome shotgun (WGS) entry which is preliminary data.</text>
</comment>
<dbReference type="Proteomes" id="UP001152795">
    <property type="component" value="Unassembled WGS sequence"/>
</dbReference>
<name>A0A6S7K639_PARCT</name>
<accession>A0A6S7K639</accession>
<feature type="non-terminal residue" evidence="1">
    <location>
        <position position="124"/>
    </location>
</feature>
<organism evidence="1 2">
    <name type="scientific">Paramuricea clavata</name>
    <name type="common">Red gorgonian</name>
    <name type="synonym">Violescent sea-whip</name>
    <dbReference type="NCBI Taxonomy" id="317549"/>
    <lineage>
        <taxon>Eukaryota</taxon>
        <taxon>Metazoa</taxon>
        <taxon>Cnidaria</taxon>
        <taxon>Anthozoa</taxon>
        <taxon>Octocorallia</taxon>
        <taxon>Malacalcyonacea</taxon>
        <taxon>Plexauridae</taxon>
        <taxon>Paramuricea</taxon>
    </lineage>
</organism>
<sequence>ELKHLQKAPYRCCHSPVPKEEDGRKSSTECEGFEDSFELYQGEYSEHGSCVQRSDSEVYNNIELENLRAGDINRWLSANIKNETVQEDIMDMTLDQRVKKHVAAAAIFTGTFVLPCFIAAKLLK</sequence>
<evidence type="ECO:0000313" key="2">
    <source>
        <dbReference type="Proteomes" id="UP001152795"/>
    </source>
</evidence>
<protein>
    <submittedName>
        <fullName evidence="1">Uncharacterized protein</fullName>
    </submittedName>
</protein>
<proteinExistence type="predicted"/>
<dbReference type="AlphaFoldDB" id="A0A6S7K639"/>
<gene>
    <name evidence="1" type="ORF">PACLA_8A001417</name>
</gene>
<reference evidence="1" key="1">
    <citation type="submission" date="2020-04" db="EMBL/GenBank/DDBJ databases">
        <authorList>
            <person name="Alioto T."/>
            <person name="Alioto T."/>
            <person name="Gomez Garrido J."/>
        </authorList>
    </citation>
    <scope>NUCLEOTIDE SEQUENCE</scope>
    <source>
        <strain evidence="1">A484AB</strain>
    </source>
</reference>
<evidence type="ECO:0000313" key="1">
    <source>
        <dbReference type="EMBL" id="CAB4023703.1"/>
    </source>
</evidence>
<dbReference type="EMBL" id="CACRXK020012632">
    <property type="protein sequence ID" value="CAB4023703.1"/>
    <property type="molecule type" value="Genomic_DNA"/>
</dbReference>